<keyword evidence="4" id="KW-1185">Reference proteome</keyword>
<dbReference type="RefSeq" id="WP_046907209.1">
    <property type="nucleotide sequence ID" value="NZ_BAAAXG010000026.1"/>
</dbReference>
<feature type="signal peptide" evidence="2">
    <location>
        <begin position="1"/>
        <end position="23"/>
    </location>
</feature>
<comment type="caution">
    <text evidence="3">The sequence shown here is derived from an EMBL/GenBank/DDBJ whole genome shotgun (WGS) entry which is preliminary data.</text>
</comment>
<reference evidence="3 4" key="1">
    <citation type="submission" date="2015-05" db="EMBL/GenBank/DDBJ databases">
        <title>Draft Genome assembly of Streptomyces showdoensis.</title>
        <authorList>
            <person name="Thapa K.K."/>
            <person name="Metsa-Ketela M."/>
        </authorList>
    </citation>
    <scope>NUCLEOTIDE SEQUENCE [LARGE SCALE GENOMIC DNA]</scope>
    <source>
        <strain evidence="3 4">ATCC 15227</strain>
    </source>
</reference>
<gene>
    <name evidence="3" type="ORF">VO63_09525</name>
</gene>
<feature type="chain" id="PRO_5039583699" evidence="2">
    <location>
        <begin position="24"/>
        <end position="273"/>
    </location>
</feature>
<dbReference type="AlphaFoldDB" id="A0A2P2GRH5"/>
<accession>A0A2P2GRH5</accession>
<evidence type="ECO:0000256" key="2">
    <source>
        <dbReference type="SAM" id="SignalP"/>
    </source>
</evidence>
<dbReference type="OrthoDB" id="4328699at2"/>
<organism evidence="3 4">
    <name type="scientific">Streptomyces showdoensis</name>
    <dbReference type="NCBI Taxonomy" id="68268"/>
    <lineage>
        <taxon>Bacteria</taxon>
        <taxon>Bacillati</taxon>
        <taxon>Actinomycetota</taxon>
        <taxon>Actinomycetes</taxon>
        <taxon>Kitasatosporales</taxon>
        <taxon>Streptomycetaceae</taxon>
        <taxon>Streptomyces</taxon>
    </lineage>
</organism>
<evidence type="ECO:0000313" key="3">
    <source>
        <dbReference type="EMBL" id="KKZ74102.1"/>
    </source>
</evidence>
<keyword evidence="2" id="KW-0732">Signal</keyword>
<name>A0A2P2GRH5_STREW</name>
<evidence type="ECO:0000256" key="1">
    <source>
        <dbReference type="SAM" id="MobiDB-lite"/>
    </source>
</evidence>
<feature type="region of interest" description="Disordered" evidence="1">
    <location>
        <begin position="122"/>
        <end position="141"/>
    </location>
</feature>
<sequence length="273" mass="28035">MGRFRTVALAATTMLTAALPAAAVPAWAEGAPAPAARTIGQHPGHPAIMYPGRQVTVAAFCPAGTKATGGGATAESDPQSAVFIKESGPVGETSWRVRAYNASDEVQTLHPRVICSSEPALEYHEGPSSPLRPGESDNPSEVGCGTEQFVAGGGFQAGDMTYASQSVYDNIRRWTARAKNTGSGPSFVRALVVCSDVEPSLRSERMELRPGAVGTVHVECPSGQVPTGGGVDGSLDTLLNSSGPTPTGWTVRVTNTAAVPLGVAYASVVCTTP</sequence>
<dbReference type="Proteomes" id="UP000265325">
    <property type="component" value="Unassembled WGS sequence"/>
</dbReference>
<dbReference type="EMBL" id="LAQS01000011">
    <property type="protein sequence ID" value="KKZ74102.1"/>
    <property type="molecule type" value="Genomic_DNA"/>
</dbReference>
<evidence type="ECO:0000313" key="4">
    <source>
        <dbReference type="Proteomes" id="UP000265325"/>
    </source>
</evidence>
<proteinExistence type="predicted"/>
<protein>
    <submittedName>
        <fullName evidence="3">Uncharacterized protein</fullName>
    </submittedName>
</protein>